<organism evidence="1 2">
    <name type="scientific">Diploptera punctata</name>
    <name type="common">Pacific beetle cockroach</name>
    <dbReference type="NCBI Taxonomy" id="6984"/>
    <lineage>
        <taxon>Eukaryota</taxon>
        <taxon>Metazoa</taxon>
        <taxon>Ecdysozoa</taxon>
        <taxon>Arthropoda</taxon>
        <taxon>Hexapoda</taxon>
        <taxon>Insecta</taxon>
        <taxon>Pterygota</taxon>
        <taxon>Neoptera</taxon>
        <taxon>Polyneoptera</taxon>
        <taxon>Dictyoptera</taxon>
        <taxon>Blattodea</taxon>
        <taxon>Blaberoidea</taxon>
        <taxon>Blaberidae</taxon>
        <taxon>Diplopterinae</taxon>
        <taxon>Diploptera</taxon>
    </lineage>
</organism>
<dbReference type="AlphaFoldDB" id="A0AAD7ZDZ7"/>
<keyword evidence="2" id="KW-1185">Reference proteome</keyword>
<name>A0AAD7ZDZ7_DIPPU</name>
<sequence>VEVKSALVTMSKTLSTHLRGLLRLDSTYSHSMGLQMTHMCLIGNQKHFTWILRSARLGVTDFRILFFTENWSSHILISSTYYYFNMTHFNYTI</sequence>
<comment type="caution">
    <text evidence="1">The sequence shown here is derived from an EMBL/GenBank/DDBJ whole genome shotgun (WGS) entry which is preliminary data.</text>
</comment>
<evidence type="ECO:0000313" key="2">
    <source>
        <dbReference type="Proteomes" id="UP001233999"/>
    </source>
</evidence>
<accession>A0AAD7ZDZ7</accession>
<evidence type="ECO:0000313" key="1">
    <source>
        <dbReference type="EMBL" id="KAJ9578751.1"/>
    </source>
</evidence>
<dbReference type="EMBL" id="JASPKZ010008863">
    <property type="protein sequence ID" value="KAJ9578751.1"/>
    <property type="molecule type" value="Genomic_DNA"/>
</dbReference>
<proteinExistence type="predicted"/>
<reference evidence="1" key="2">
    <citation type="submission" date="2023-05" db="EMBL/GenBank/DDBJ databases">
        <authorList>
            <person name="Fouks B."/>
        </authorList>
    </citation>
    <scope>NUCLEOTIDE SEQUENCE</scope>
    <source>
        <strain evidence="1">Stay&amp;Tobe</strain>
        <tissue evidence="1">Testes</tissue>
    </source>
</reference>
<gene>
    <name evidence="1" type="ORF">L9F63_005040</name>
</gene>
<protein>
    <submittedName>
        <fullName evidence="1">Uncharacterized protein</fullName>
    </submittedName>
</protein>
<reference evidence="1" key="1">
    <citation type="journal article" date="2023" name="IScience">
        <title>Live-bearing cockroach genome reveals convergent evolutionary mechanisms linked to viviparity in insects and beyond.</title>
        <authorList>
            <person name="Fouks B."/>
            <person name="Harrison M.C."/>
            <person name="Mikhailova A.A."/>
            <person name="Marchal E."/>
            <person name="English S."/>
            <person name="Carruthers M."/>
            <person name="Jennings E.C."/>
            <person name="Chiamaka E.L."/>
            <person name="Frigard R.A."/>
            <person name="Pippel M."/>
            <person name="Attardo G.M."/>
            <person name="Benoit J.B."/>
            <person name="Bornberg-Bauer E."/>
            <person name="Tobe S.S."/>
        </authorList>
    </citation>
    <scope>NUCLEOTIDE SEQUENCE</scope>
    <source>
        <strain evidence="1">Stay&amp;Tobe</strain>
    </source>
</reference>
<dbReference type="Proteomes" id="UP001233999">
    <property type="component" value="Unassembled WGS sequence"/>
</dbReference>
<feature type="non-terminal residue" evidence="1">
    <location>
        <position position="93"/>
    </location>
</feature>